<dbReference type="AlphaFoldDB" id="A0A2H5F5B7"/>
<dbReference type="EMBL" id="CP025432">
    <property type="protein sequence ID" value="AUH66739.1"/>
    <property type="molecule type" value="Genomic_DNA"/>
</dbReference>
<keyword evidence="2" id="KW-0614">Plasmid</keyword>
<sequence>MRYRGLLYRALNPIYARDPLSGEGARKHGGRFNPKGMPALYTSQSVITALREANQVGTLQPTTLVAYQADIGPIFDAADAAELARYGLSMADLAADDWRRRVLTKGRAPTQVLAERLKAAGYLGMQVRSFAKGAGTEDLNLVLWVWTSGGPSRLQLVDDEARLG</sequence>
<keyword evidence="3" id="KW-1185">Reference proteome</keyword>
<dbReference type="KEGG" id="pzh:CX676_20735"/>
<protein>
    <recommendedName>
        <fullName evidence="1">RES domain-containing protein</fullName>
    </recommendedName>
</protein>
<dbReference type="RefSeq" id="WP_101754705.1">
    <property type="nucleotide sequence ID" value="NZ_CP025432.1"/>
</dbReference>
<evidence type="ECO:0000259" key="1">
    <source>
        <dbReference type="SMART" id="SM00953"/>
    </source>
</evidence>
<reference evidence="2 3" key="1">
    <citation type="journal article" date="2013" name="Antonie Van Leeuwenhoek">
        <title>Paracoccus zhejiangensis sp. nov., isolated from activated sludge in wastewater-treatment system.</title>
        <authorList>
            <person name="Wu Z.G."/>
            <person name="Zhang D.F."/>
            <person name="Liu Y.L."/>
            <person name="Wang F."/>
            <person name="Jiang X."/>
            <person name="Li C."/>
            <person name="Li S.P."/>
            <person name="Hong Q."/>
            <person name="Li W.J."/>
        </authorList>
    </citation>
    <scope>NUCLEOTIDE SEQUENCE [LARGE SCALE GENOMIC DNA]</scope>
    <source>
        <strain evidence="2 3">J6</strain>
        <plasmid evidence="3">Plasmid ppz02</plasmid>
    </source>
</reference>
<dbReference type="InterPro" id="IPR014914">
    <property type="entry name" value="RES_dom"/>
</dbReference>
<geneLocation type="plasmid" evidence="3">
    <name>ppz02</name>
</geneLocation>
<evidence type="ECO:0000313" key="2">
    <source>
        <dbReference type="EMBL" id="AUH66739.1"/>
    </source>
</evidence>
<accession>A0A2H5F5B7</accession>
<gene>
    <name evidence="2" type="ORF">CX676_20735</name>
</gene>
<evidence type="ECO:0000313" key="3">
    <source>
        <dbReference type="Proteomes" id="UP000234530"/>
    </source>
</evidence>
<dbReference type="Pfam" id="PF08808">
    <property type="entry name" value="RES"/>
    <property type="match status" value="1"/>
</dbReference>
<dbReference type="Proteomes" id="UP000234530">
    <property type="component" value="Plasmid pPZ02"/>
</dbReference>
<proteinExistence type="predicted"/>
<feature type="domain" description="RES" evidence="1">
    <location>
        <begin position="19"/>
        <end position="156"/>
    </location>
</feature>
<name>A0A2H5F5B7_9RHOB</name>
<organism evidence="2 3">
    <name type="scientific">Paracoccus zhejiangensis</name>
    <dbReference type="NCBI Taxonomy" id="1077935"/>
    <lineage>
        <taxon>Bacteria</taxon>
        <taxon>Pseudomonadati</taxon>
        <taxon>Pseudomonadota</taxon>
        <taxon>Alphaproteobacteria</taxon>
        <taxon>Rhodobacterales</taxon>
        <taxon>Paracoccaceae</taxon>
        <taxon>Paracoccus</taxon>
    </lineage>
</organism>
<dbReference type="OrthoDB" id="648213at2"/>
<dbReference type="SMART" id="SM00953">
    <property type="entry name" value="RES"/>
    <property type="match status" value="1"/>
</dbReference>